<reference evidence="5 6" key="1">
    <citation type="submission" date="2014-11" db="EMBL/GenBank/DDBJ databases">
        <title>Draft Genome Sequence of Vibrio piscirenalis strains CECT 8603T and CECT 8604, two marine Gammaproteobacterium isolated from cultured gilthead sea bream (Sparus aurata).</title>
        <authorList>
            <person name="Arahal D.R."/>
            <person name="Rodrigo-Torres L."/>
            <person name="Lucena T."/>
            <person name="Pujalte M.J."/>
        </authorList>
    </citation>
    <scope>NUCLEOTIDE SEQUENCE [LARGE SCALE GENOMIC DNA]</scope>
    <source>
        <strain evidence="5 6">DCR 1-4-2</strain>
    </source>
</reference>
<keyword evidence="6" id="KW-1185">Reference proteome</keyword>
<organism evidence="5 6">
    <name type="scientific">Vibrio renipiscarius</name>
    <dbReference type="NCBI Taxonomy" id="1461322"/>
    <lineage>
        <taxon>Bacteria</taxon>
        <taxon>Pseudomonadati</taxon>
        <taxon>Pseudomonadota</taxon>
        <taxon>Gammaproteobacteria</taxon>
        <taxon>Vibrionales</taxon>
        <taxon>Vibrionaceae</taxon>
        <taxon>Vibrio</taxon>
    </lineage>
</organism>
<proteinExistence type="predicted"/>
<sequence>MFARALLKNIMSARNHRFLAHSLFEYIEELLAPESACIVSEPHSSIPPISLYEKGTPTSLSVYPDTFWSWVSQFETADSFIPLAMATCHWESHNEVKNNTFIFMIDNYSEARTYLIVEHLDPEKLQQASLDNALDLLQVIASRWQCVRAELEAAGEYKQRDIKEAKYLDVIHQREKFIEDMKLVQRLSVEISNPETIDELHRLAVEAIRERLGFDRAALMLLDIKKRCFSGTYGTNECGKTVDVHHTQYDLHQLEEAYINALFEGKEGLVILEDAPLYNDGTVIGQGWNGMLILRDGDEIIGWIAMDNYINRSPITSYQKQMLESFGSLLAQIYIRKRQEQNIRMLHASMVELSRCMTVHDVCKSAVSFGINRLGIDRLAVFLTDNDCSYMQGTWGTDIQGNVVDESYYRSELVDRSIVSSARSNPNEVVFEESVPIYHDYHIVGFGWTAMTMLTSSRGESVAFIAADNLIRRKPLTHQQREMIRMFASNLTEVLLRTRAQEAVHVLNETLEQEVKERTKELEDANQKLELMSKMDPLTRLGNRRMLESLLEEIGVDGKGCGASYGLILVDIDHFGLYNNYYGHMQGDIALMRVGSILQYHAALAQEVFCRIGGEEFALLVVNHNEQQVIDLSERIRASIESEAIAHADNEDRGVVTVSVGYTVTPASDSVFNFDVLYNQADKALYKAKASGRNTIRGYLPALDKANNEKTA</sequence>
<accession>A0A0C2N8S1</accession>
<dbReference type="OrthoDB" id="9803824at2"/>
<dbReference type="EC" id="2.7.7.65" evidence="1"/>
<dbReference type="GO" id="GO:0052621">
    <property type="term" value="F:diguanylate cyclase activity"/>
    <property type="evidence" value="ECO:0007669"/>
    <property type="project" value="UniProtKB-EC"/>
</dbReference>
<feature type="coiled-coil region" evidence="3">
    <location>
        <begin position="508"/>
        <end position="535"/>
    </location>
</feature>
<gene>
    <name evidence="5" type="ORF">OJ16_14615</name>
</gene>
<dbReference type="STRING" id="1461322.OJ16_14615"/>
<dbReference type="Pfam" id="PF00990">
    <property type="entry name" value="GGDEF"/>
    <property type="match status" value="1"/>
</dbReference>
<dbReference type="Proteomes" id="UP000031672">
    <property type="component" value="Unassembled WGS sequence"/>
</dbReference>
<dbReference type="SUPFAM" id="SSF55781">
    <property type="entry name" value="GAF domain-like"/>
    <property type="match status" value="2"/>
</dbReference>
<dbReference type="CDD" id="cd01949">
    <property type="entry name" value="GGDEF"/>
    <property type="match status" value="1"/>
</dbReference>
<dbReference type="GO" id="GO:0043709">
    <property type="term" value="P:cell adhesion involved in single-species biofilm formation"/>
    <property type="evidence" value="ECO:0007669"/>
    <property type="project" value="TreeGrafter"/>
</dbReference>
<dbReference type="InterPro" id="IPR050469">
    <property type="entry name" value="Diguanylate_Cyclase"/>
</dbReference>
<dbReference type="GO" id="GO:1902201">
    <property type="term" value="P:negative regulation of bacterial-type flagellum-dependent cell motility"/>
    <property type="evidence" value="ECO:0007669"/>
    <property type="project" value="TreeGrafter"/>
</dbReference>
<comment type="catalytic activity">
    <reaction evidence="2">
        <text>2 GTP = 3',3'-c-di-GMP + 2 diphosphate</text>
        <dbReference type="Rhea" id="RHEA:24898"/>
        <dbReference type="ChEBI" id="CHEBI:33019"/>
        <dbReference type="ChEBI" id="CHEBI:37565"/>
        <dbReference type="ChEBI" id="CHEBI:58805"/>
        <dbReference type="EC" id="2.7.7.65"/>
    </reaction>
</comment>
<dbReference type="SMART" id="SM00267">
    <property type="entry name" value="GGDEF"/>
    <property type="match status" value="1"/>
</dbReference>
<dbReference type="GO" id="GO:0005886">
    <property type="term" value="C:plasma membrane"/>
    <property type="evidence" value="ECO:0007669"/>
    <property type="project" value="TreeGrafter"/>
</dbReference>
<evidence type="ECO:0000256" key="1">
    <source>
        <dbReference type="ARBA" id="ARBA00012528"/>
    </source>
</evidence>
<dbReference type="EMBL" id="JTKH01000024">
    <property type="protein sequence ID" value="KII76056.1"/>
    <property type="molecule type" value="Genomic_DNA"/>
</dbReference>
<dbReference type="InterPro" id="IPR029016">
    <property type="entry name" value="GAF-like_dom_sf"/>
</dbReference>
<dbReference type="RefSeq" id="WP_040991990.1">
    <property type="nucleotide sequence ID" value="NZ_JTKH01000024.1"/>
</dbReference>
<dbReference type="PANTHER" id="PTHR45138:SF9">
    <property type="entry name" value="DIGUANYLATE CYCLASE DGCM-RELATED"/>
    <property type="match status" value="1"/>
</dbReference>
<evidence type="ECO:0000313" key="6">
    <source>
        <dbReference type="Proteomes" id="UP000031672"/>
    </source>
</evidence>
<comment type="caution">
    <text evidence="5">The sequence shown here is derived from an EMBL/GenBank/DDBJ whole genome shotgun (WGS) entry which is preliminary data.</text>
</comment>
<dbReference type="PANTHER" id="PTHR45138">
    <property type="entry name" value="REGULATORY COMPONENTS OF SENSORY TRANSDUCTION SYSTEM"/>
    <property type="match status" value="1"/>
</dbReference>
<feature type="domain" description="GGDEF" evidence="4">
    <location>
        <begin position="563"/>
        <end position="701"/>
    </location>
</feature>
<accession>A0A0C2NHZ4</accession>
<dbReference type="InterPro" id="IPR029787">
    <property type="entry name" value="Nucleotide_cyclase"/>
</dbReference>
<dbReference type="AlphaFoldDB" id="A0A0C2N8S1"/>
<dbReference type="InterPro" id="IPR043128">
    <property type="entry name" value="Rev_trsase/Diguanyl_cyclase"/>
</dbReference>
<dbReference type="SUPFAM" id="SSF55073">
    <property type="entry name" value="Nucleotide cyclase"/>
    <property type="match status" value="1"/>
</dbReference>
<name>A0A0C2N8S1_9VIBR</name>
<dbReference type="Gene3D" id="3.30.450.40">
    <property type="match status" value="1"/>
</dbReference>
<dbReference type="PROSITE" id="PS50887">
    <property type="entry name" value="GGDEF"/>
    <property type="match status" value="1"/>
</dbReference>
<dbReference type="Gene3D" id="3.30.70.270">
    <property type="match status" value="1"/>
</dbReference>
<dbReference type="NCBIfam" id="TIGR00254">
    <property type="entry name" value="GGDEF"/>
    <property type="match status" value="1"/>
</dbReference>
<dbReference type="InterPro" id="IPR000160">
    <property type="entry name" value="GGDEF_dom"/>
</dbReference>
<evidence type="ECO:0000256" key="3">
    <source>
        <dbReference type="SAM" id="Coils"/>
    </source>
</evidence>
<protein>
    <recommendedName>
        <fullName evidence="1">diguanylate cyclase</fullName>
        <ecNumber evidence="1">2.7.7.65</ecNumber>
    </recommendedName>
</protein>
<evidence type="ECO:0000256" key="2">
    <source>
        <dbReference type="ARBA" id="ARBA00034247"/>
    </source>
</evidence>
<keyword evidence="3" id="KW-0175">Coiled coil</keyword>
<evidence type="ECO:0000259" key="4">
    <source>
        <dbReference type="PROSITE" id="PS50887"/>
    </source>
</evidence>
<evidence type="ECO:0000313" key="5">
    <source>
        <dbReference type="EMBL" id="KII76056.1"/>
    </source>
</evidence>